<dbReference type="GO" id="GO:0005737">
    <property type="term" value="C:cytoplasm"/>
    <property type="evidence" value="ECO:0000318"/>
    <property type="project" value="GO_Central"/>
</dbReference>
<dbReference type="Proteomes" id="UP000001593">
    <property type="component" value="Unassembled WGS sequence"/>
</dbReference>
<dbReference type="InterPro" id="IPR011333">
    <property type="entry name" value="SKP1/BTB/POZ_sf"/>
</dbReference>
<dbReference type="InterPro" id="IPR015915">
    <property type="entry name" value="Kelch-typ_b-propeller"/>
</dbReference>
<dbReference type="KEGG" id="nve:5504797"/>
<dbReference type="PROSITE" id="PS50097">
    <property type="entry name" value="BTB"/>
    <property type="match status" value="1"/>
</dbReference>
<dbReference type="SMART" id="SM00225">
    <property type="entry name" value="BTB"/>
    <property type="match status" value="1"/>
</dbReference>
<dbReference type="PANTHER" id="PTHR24412:SF475">
    <property type="entry name" value="KELCH-LIKE PROTEIN 17"/>
    <property type="match status" value="1"/>
</dbReference>
<reference evidence="4 5" key="1">
    <citation type="journal article" date="2007" name="Science">
        <title>Sea anemone genome reveals ancestral eumetazoan gene repertoire and genomic organization.</title>
        <authorList>
            <person name="Putnam N.H."/>
            <person name="Srivastava M."/>
            <person name="Hellsten U."/>
            <person name="Dirks B."/>
            <person name="Chapman J."/>
            <person name="Salamov A."/>
            <person name="Terry A."/>
            <person name="Shapiro H."/>
            <person name="Lindquist E."/>
            <person name="Kapitonov V.V."/>
            <person name="Jurka J."/>
            <person name="Genikhovich G."/>
            <person name="Grigoriev I.V."/>
            <person name="Lucas S.M."/>
            <person name="Steele R.E."/>
            <person name="Finnerty J.R."/>
            <person name="Technau U."/>
            <person name="Martindale M.Q."/>
            <person name="Rokhsar D.S."/>
        </authorList>
    </citation>
    <scope>NUCLEOTIDE SEQUENCE [LARGE SCALE GENOMIC DNA]</scope>
    <source>
        <strain evidence="5">CH2 X CH6</strain>
    </source>
</reference>
<dbReference type="Gene3D" id="3.30.710.10">
    <property type="entry name" value="Potassium Channel Kv1.1, Chain A"/>
    <property type="match status" value="1"/>
</dbReference>
<dbReference type="Gene3D" id="2.120.10.80">
    <property type="entry name" value="Kelch-type beta propeller"/>
    <property type="match status" value="1"/>
</dbReference>
<dbReference type="SUPFAM" id="SSF54695">
    <property type="entry name" value="POZ domain"/>
    <property type="match status" value="1"/>
</dbReference>
<dbReference type="FunFam" id="1.25.40.420:FF:000001">
    <property type="entry name" value="Kelch-like family member 12"/>
    <property type="match status" value="1"/>
</dbReference>
<dbReference type="InterPro" id="IPR006652">
    <property type="entry name" value="Kelch_1"/>
</dbReference>
<dbReference type="Pfam" id="PF07707">
    <property type="entry name" value="BACK"/>
    <property type="match status" value="1"/>
</dbReference>
<dbReference type="GO" id="GO:0031463">
    <property type="term" value="C:Cul3-RING ubiquitin ligase complex"/>
    <property type="evidence" value="ECO:0000318"/>
    <property type="project" value="GO_Central"/>
</dbReference>
<evidence type="ECO:0000259" key="3">
    <source>
        <dbReference type="PROSITE" id="PS50097"/>
    </source>
</evidence>
<evidence type="ECO:0000256" key="1">
    <source>
        <dbReference type="ARBA" id="ARBA00022441"/>
    </source>
</evidence>
<dbReference type="EMBL" id="DS469767">
    <property type="protein sequence ID" value="EDO33590.1"/>
    <property type="molecule type" value="Genomic_DNA"/>
</dbReference>
<evidence type="ECO:0000313" key="5">
    <source>
        <dbReference type="Proteomes" id="UP000001593"/>
    </source>
</evidence>
<name>A7SRT7_NEMVE</name>
<dbReference type="GO" id="GO:0043161">
    <property type="term" value="P:proteasome-mediated ubiquitin-dependent protein catabolic process"/>
    <property type="evidence" value="ECO:0000318"/>
    <property type="project" value="GO_Central"/>
</dbReference>
<dbReference type="Gene3D" id="1.25.40.420">
    <property type="match status" value="1"/>
</dbReference>
<organism evidence="4 5">
    <name type="scientific">Nematostella vectensis</name>
    <name type="common">Starlet sea anemone</name>
    <dbReference type="NCBI Taxonomy" id="45351"/>
    <lineage>
        <taxon>Eukaryota</taxon>
        <taxon>Metazoa</taxon>
        <taxon>Cnidaria</taxon>
        <taxon>Anthozoa</taxon>
        <taxon>Hexacorallia</taxon>
        <taxon>Actiniaria</taxon>
        <taxon>Edwardsiidae</taxon>
        <taxon>Nematostella</taxon>
    </lineage>
</organism>
<gene>
    <name evidence="4" type="ORF">NEMVEDRAFT_v1g247000</name>
</gene>
<dbReference type="SMART" id="SM00875">
    <property type="entry name" value="BACK"/>
    <property type="match status" value="1"/>
</dbReference>
<sequence length="599" mass="68329">MSCNKLEDSHVYGSHLVSDDRFRRFVFRELNEMRKREFLCDVIILADNGCRRFPAHRAVLAASSRYFHKLYNGTTLARYSRETILSGICDRELETVVHYIYTSEVCIDGDNVRALLHAAYNLGLDLLTLACEKYLVENVHHENSIELMVLAQMYSCDKLLKTTGQCIGEHFLRLSNTQPFFRMSPRQLQQIIADDDLNISREEEVYNAVIKWIRFDYERRRDDFPNLINHIRLQFISRRFLLNTVDKEPLVTSSEFCRGLLADALALKAVDRKKICIYGHLHHKKRWRTHLMKVIMIVGGITEDPGSSSHCYNPLTNTWYSVARIKQDRLDFGMSRVGYWLFVVGGSSPRESGSVLASVERFDPKYNKWEKMESLIQARSKFELAEVEGKLYSIGGTIGGEPLTRDNAVECYDQVNNTWSSRAAPHQLRHFCSTAVLHCRIYAIGGISRCGTVLSTVERYEPQYDRWMTAAALNTARGGACAVVLNGHIYVMGGSSERSALSSCEVYNPSMNKWTYFSDMSIKRDRAGAAVFDDKIYVFGGSYGNVVIDTVECYDPAVGRWETVAHLPNARHGFKCACALVNKELVREVKVKAKSEKLI</sequence>
<evidence type="ECO:0000256" key="2">
    <source>
        <dbReference type="ARBA" id="ARBA00022737"/>
    </source>
</evidence>
<keyword evidence="1" id="KW-0880">Kelch repeat</keyword>
<dbReference type="SMART" id="SM00612">
    <property type="entry name" value="Kelch"/>
    <property type="match status" value="6"/>
</dbReference>
<dbReference type="InterPro" id="IPR000210">
    <property type="entry name" value="BTB/POZ_dom"/>
</dbReference>
<dbReference type="InterPro" id="IPR017096">
    <property type="entry name" value="BTB-kelch_protein"/>
</dbReference>
<proteinExistence type="predicted"/>
<keyword evidence="2" id="KW-0677">Repeat</keyword>
<accession>A7SRT7</accession>
<dbReference type="Pfam" id="PF01344">
    <property type="entry name" value="Kelch_1"/>
    <property type="match status" value="1"/>
</dbReference>
<dbReference type="HOGENOM" id="CLU_004253_14_3_1"/>
<feature type="domain" description="BTB" evidence="3">
    <location>
        <begin position="40"/>
        <end position="109"/>
    </location>
</feature>
<dbReference type="SUPFAM" id="SSF117281">
    <property type="entry name" value="Kelch motif"/>
    <property type="match status" value="1"/>
</dbReference>
<dbReference type="Pfam" id="PF24681">
    <property type="entry name" value="Kelch_KLHDC2_KLHL20_DRC7"/>
    <property type="match status" value="1"/>
</dbReference>
<dbReference type="InterPro" id="IPR011705">
    <property type="entry name" value="BACK"/>
</dbReference>
<dbReference type="PANTHER" id="PTHR24412">
    <property type="entry name" value="KELCH PROTEIN"/>
    <property type="match status" value="1"/>
</dbReference>
<dbReference type="AlphaFoldDB" id="A7SRT7"/>
<dbReference type="InParanoid" id="A7SRT7"/>
<keyword evidence="5" id="KW-1185">Reference proteome</keyword>
<dbReference type="Pfam" id="PF00651">
    <property type="entry name" value="BTB"/>
    <property type="match status" value="1"/>
</dbReference>
<protein>
    <recommendedName>
        <fullName evidence="3">BTB domain-containing protein</fullName>
    </recommendedName>
</protein>
<evidence type="ECO:0000313" key="4">
    <source>
        <dbReference type="EMBL" id="EDO33590.1"/>
    </source>
</evidence>
<dbReference type="PIRSF" id="PIRSF037037">
    <property type="entry name" value="Kelch-like_protein_gigaxonin"/>
    <property type="match status" value="1"/>
</dbReference>
<dbReference type="GO" id="GO:1990756">
    <property type="term" value="F:ubiquitin-like ligase-substrate adaptor activity"/>
    <property type="evidence" value="ECO:0000318"/>
    <property type="project" value="GO_Central"/>
</dbReference>
<dbReference type="OMA" id="HISVENC"/>
<dbReference type="PhylomeDB" id="A7SRT7"/>
<dbReference type="eggNOG" id="KOG4441">
    <property type="taxonomic scope" value="Eukaryota"/>
</dbReference>